<name>A0ABW1VF25_9MICO</name>
<feature type="active site" description="O-(3'-phospho-DNA)-tyrosine intermediate" evidence="9">
    <location>
        <position position="303"/>
    </location>
</feature>
<dbReference type="InterPro" id="IPR010998">
    <property type="entry name" value="Integrase_recombinase_N"/>
</dbReference>
<dbReference type="PROSITE" id="PS51898">
    <property type="entry name" value="TYR_RECOMBINASE"/>
    <property type="match status" value="1"/>
</dbReference>
<feature type="active site" evidence="9">
    <location>
        <position position="182"/>
    </location>
</feature>
<keyword evidence="5 9" id="KW-0229">DNA integration</keyword>
<keyword evidence="6 9" id="KW-0238">DNA-binding</keyword>
<keyword evidence="13" id="KW-1185">Reference proteome</keyword>
<evidence type="ECO:0000256" key="1">
    <source>
        <dbReference type="ARBA" id="ARBA00004496"/>
    </source>
</evidence>
<comment type="function">
    <text evidence="9">Site-specific tyrosine recombinase, which acts by catalyzing the cutting and rejoining of the recombining DNA molecules. The XerC-XerD complex is essential to convert dimers of the bacterial chromosome into monomers to permit their segregation at cell division. It also contributes to the segregational stability of plasmids.</text>
</comment>
<evidence type="ECO:0000256" key="5">
    <source>
        <dbReference type="ARBA" id="ARBA00022908"/>
    </source>
</evidence>
<evidence type="ECO:0000256" key="2">
    <source>
        <dbReference type="ARBA" id="ARBA00022490"/>
    </source>
</evidence>
<protein>
    <recommendedName>
        <fullName evidence="9">Tyrosine recombinase XerC</fullName>
    </recommendedName>
</protein>
<dbReference type="InterPro" id="IPR004107">
    <property type="entry name" value="Integrase_SAM-like_N"/>
</dbReference>
<evidence type="ECO:0000256" key="4">
    <source>
        <dbReference type="ARBA" id="ARBA00022829"/>
    </source>
</evidence>
<keyword evidence="3 9" id="KW-0132">Cell division</keyword>
<dbReference type="PROSITE" id="PS51900">
    <property type="entry name" value="CB"/>
    <property type="match status" value="1"/>
</dbReference>
<dbReference type="InterPro" id="IPR050090">
    <property type="entry name" value="Tyrosine_recombinase_XerCD"/>
</dbReference>
<dbReference type="EMBL" id="JBHSTP010000001">
    <property type="protein sequence ID" value="MFC6355255.1"/>
    <property type="molecule type" value="Genomic_DNA"/>
</dbReference>
<feature type="active site" evidence="9">
    <location>
        <position position="294"/>
    </location>
</feature>
<dbReference type="InterPro" id="IPR011010">
    <property type="entry name" value="DNA_brk_join_enz"/>
</dbReference>
<evidence type="ECO:0000313" key="12">
    <source>
        <dbReference type="EMBL" id="MFC6355255.1"/>
    </source>
</evidence>
<dbReference type="Pfam" id="PF02899">
    <property type="entry name" value="Phage_int_SAM_1"/>
    <property type="match status" value="1"/>
</dbReference>
<evidence type="ECO:0000256" key="7">
    <source>
        <dbReference type="ARBA" id="ARBA00023172"/>
    </source>
</evidence>
<dbReference type="HAMAP" id="MF_01808">
    <property type="entry name" value="Recomb_XerC_XerD"/>
    <property type="match status" value="1"/>
</dbReference>
<dbReference type="SUPFAM" id="SSF56349">
    <property type="entry name" value="DNA breaking-rejoining enzymes"/>
    <property type="match status" value="1"/>
</dbReference>
<feature type="domain" description="Core-binding (CB)" evidence="11">
    <location>
        <begin position="7"/>
        <end position="93"/>
    </location>
</feature>
<dbReference type="InterPro" id="IPR013762">
    <property type="entry name" value="Integrase-like_cat_sf"/>
</dbReference>
<gene>
    <name evidence="9" type="primary">xerC</name>
    <name evidence="12" type="ORF">ACFQB0_03915</name>
</gene>
<feature type="active site" evidence="9">
    <location>
        <position position="158"/>
    </location>
</feature>
<proteinExistence type="inferred from homology"/>
<feature type="domain" description="Tyr recombinase" evidence="10">
    <location>
        <begin position="114"/>
        <end position="316"/>
    </location>
</feature>
<dbReference type="InterPro" id="IPR044068">
    <property type="entry name" value="CB"/>
</dbReference>
<accession>A0ABW1VF25</accession>
<comment type="subcellular location">
    <subcellularLocation>
        <location evidence="1 9">Cytoplasm</location>
    </subcellularLocation>
</comment>
<evidence type="ECO:0000259" key="11">
    <source>
        <dbReference type="PROSITE" id="PS51900"/>
    </source>
</evidence>
<dbReference type="PANTHER" id="PTHR30349:SF77">
    <property type="entry name" value="TYROSINE RECOMBINASE XERC"/>
    <property type="match status" value="1"/>
</dbReference>
<dbReference type="InterPro" id="IPR002104">
    <property type="entry name" value="Integrase_catalytic"/>
</dbReference>
<comment type="similarity">
    <text evidence="9">Belongs to the 'phage' integrase family. XerC subfamily.</text>
</comment>
<evidence type="ECO:0000256" key="8">
    <source>
        <dbReference type="ARBA" id="ARBA00023306"/>
    </source>
</evidence>
<organism evidence="12 13">
    <name type="scientific">Luethyella okanaganae</name>
    <dbReference type="NCBI Taxonomy" id="69372"/>
    <lineage>
        <taxon>Bacteria</taxon>
        <taxon>Bacillati</taxon>
        <taxon>Actinomycetota</taxon>
        <taxon>Actinomycetes</taxon>
        <taxon>Micrococcales</taxon>
        <taxon>Microbacteriaceae</taxon>
        <taxon>Luethyella</taxon>
    </lineage>
</organism>
<keyword evidence="8 9" id="KW-0131">Cell cycle</keyword>
<evidence type="ECO:0000256" key="6">
    <source>
        <dbReference type="ARBA" id="ARBA00023125"/>
    </source>
</evidence>
<keyword evidence="2 9" id="KW-0963">Cytoplasm</keyword>
<dbReference type="Proteomes" id="UP001596306">
    <property type="component" value="Unassembled WGS sequence"/>
</dbReference>
<evidence type="ECO:0000256" key="9">
    <source>
        <dbReference type="HAMAP-Rule" id="MF_01808"/>
    </source>
</evidence>
<evidence type="ECO:0000313" key="13">
    <source>
        <dbReference type="Proteomes" id="UP001596306"/>
    </source>
</evidence>
<reference evidence="13" key="1">
    <citation type="journal article" date="2019" name="Int. J. Syst. Evol. Microbiol.">
        <title>The Global Catalogue of Microorganisms (GCM) 10K type strain sequencing project: providing services to taxonomists for standard genome sequencing and annotation.</title>
        <authorList>
            <consortium name="The Broad Institute Genomics Platform"/>
            <consortium name="The Broad Institute Genome Sequencing Center for Infectious Disease"/>
            <person name="Wu L."/>
            <person name="Ma J."/>
        </authorList>
    </citation>
    <scope>NUCLEOTIDE SEQUENCE [LARGE SCALE GENOMIC DNA]</scope>
    <source>
        <strain evidence="13">CCUG 43304</strain>
    </source>
</reference>
<evidence type="ECO:0000259" key="10">
    <source>
        <dbReference type="PROSITE" id="PS51898"/>
    </source>
</evidence>
<evidence type="ECO:0000256" key="3">
    <source>
        <dbReference type="ARBA" id="ARBA00022618"/>
    </source>
</evidence>
<dbReference type="Pfam" id="PF00589">
    <property type="entry name" value="Phage_integrase"/>
    <property type="match status" value="1"/>
</dbReference>
<dbReference type="Gene3D" id="1.10.443.10">
    <property type="entry name" value="Intergrase catalytic core"/>
    <property type="match status" value="1"/>
</dbReference>
<dbReference type="InterPro" id="IPR023009">
    <property type="entry name" value="Tyrosine_recombinase_XerC/XerD"/>
</dbReference>
<dbReference type="PANTHER" id="PTHR30349">
    <property type="entry name" value="PHAGE INTEGRASE-RELATED"/>
    <property type="match status" value="1"/>
</dbReference>
<keyword evidence="7 9" id="KW-0233">DNA recombination</keyword>
<feature type="active site" evidence="9">
    <location>
        <position position="268"/>
    </location>
</feature>
<comment type="caution">
    <text evidence="12">The sequence shown here is derived from an EMBL/GenBank/DDBJ whole genome shotgun (WGS) entry which is preliminary data.</text>
</comment>
<feature type="active site" evidence="9">
    <location>
        <position position="271"/>
    </location>
</feature>
<sequence>MADAGTVNLDVAIDDFVLYLTAERGFSAHTVRAYYADLAQLAAFAERHGIPTVDALTLGVLRDWLWWGTRSGLARATIARHSASARSFTAWLARTGRIPADPGARLRAPKPGRTLPRVVTRTQMDELLEGLSLRCSEGDPGALRDLAVIELLYAAALRVSELVGLDVDDLDLDRLTVRVTGKGAKERVVPFGVPAHSAIVDYLHRARPSLLASTGLAPGADASPHTLQPGARALFVGARHGRLGVRAVYRLVSELLAGIPGTGPSGPHALRHTAATHLLDGGADLRAVQELLGHASLGTTQIYTHVSTERLKESYRTAHPRA</sequence>
<keyword evidence="4 9" id="KW-0159">Chromosome partition</keyword>
<comment type="subunit">
    <text evidence="9">Forms a cyclic heterotetrameric complex composed of two molecules of XerC and two molecules of XerD.</text>
</comment>
<dbReference type="Gene3D" id="1.10.150.130">
    <property type="match status" value="1"/>
</dbReference>
<dbReference type="SUPFAM" id="SSF47823">
    <property type="entry name" value="lambda integrase-like, N-terminal domain"/>
    <property type="match status" value="1"/>
</dbReference>
<dbReference type="RefSeq" id="WP_386727815.1">
    <property type="nucleotide sequence ID" value="NZ_JBHSTP010000001.1"/>
</dbReference>